<feature type="domain" description="Putative zinc-finger" evidence="1">
    <location>
        <begin position="13"/>
        <end position="37"/>
    </location>
</feature>
<name>A0AAX3BF20_9SPIR</name>
<dbReference type="Proteomes" id="UP001056539">
    <property type="component" value="Chromosome"/>
</dbReference>
<dbReference type="Gene3D" id="1.10.10.1320">
    <property type="entry name" value="Anti-sigma factor, zinc-finger domain"/>
    <property type="match status" value="1"/>
</dbReference>
<dbReference type="RefSeq" id="WP_271435801.1">
    <property type="nucleotide sequence ID" value="NZ_CP073355.1"/>
</dbReference>
<dbReference type="InterPro" id="IPR041916">
    <property type="entry name" value="Anti_sigma_zinc_sf"/>
</dbReference>
<dbReference type="KEGG" id="taqu:KDW03_02400"/>
<evidence type="ECO:0000313" key="2">
    <source>
        <dbReference type="EMBL" id="URA10674.1"/>
    </source>
</evidence>
<reference evidence="2" key="2">
    <citation type="submission" date="2022-06" db="EMBL/GenBank/DDBJ databases">
        <title>Thermospira aquatica gen. nov., sp. nov.</title>
        <authorList>
            <person name="Ben Ali Gam Z."/>
            <person name="Labat M."/>
        </authorList>
    </citation>
    <scope>NUCLEOTIDE SEQUENCE</scope>
    <source>
        <strain evidence="2">F1F22</strain>
    </source>
</reference>
<reference evidence="2" key="1">
    <citation type="submission" date="2021-04" db="EMBL/GenBank/DDBJ databases">
        <authorList>
            <person name="Postec A."/>
        </authorList>
    </citation>
    <scope>NUCLEOTIDE SEQUENCE</scope>
    <source>
        <strain evidence="2">F1F22</strain>
    </source>
</reference>
<keyword evidence="3" id="KW-1185">Reference proteome</keyword>
<accession>A0AAX3BF20</accession>
<sequence>MFCPEYELSTWLAYLDGSLDVQLSQKLEAHLDACSQCLKELLEINRIHARMSTLKPGHSPLPELRDSFILVCRQAKKTIQTLLGELIPLPALATRAPSSSSWEYHSLTLGFSLTITEKNDGFSLVVQGTLPSFVLTGDKPLFQGEVNGRLALSNLPAGNYTIETEKGRLEFTLQP</sequence>
<organism evidence="2 3">
    <name type="scientific">Thermospira aquatica</name>
    <dbReference type="NCBI Taxonomy" id="2828656"/>
    <lineage>
        <taxon>Bacteria</taxon>
        <taxon>Pseudomonadati</taxon>
        <taxon>Spirochaetota</taxon>
        <taxon>Spirochaetia</taxon>
        <taxon>Brevinematales</taxon>
        <taxon>Thermospiraceae</taxon>
        <taxon>Thermospira</taxon>
    </lineage>
</organism>
<evidence type="ECO:0000259" key="1">
    <source>
        <dbReference type="Pfam" id="PF13490"/>
    </source>
</evidence>
<dbReference type="InterPro" id="IPR027383">
    <property type="entry name" value="Znf_put"/>
</dbReference>
<gene>
    <name evidence="2" type="ORF">KDW03_02400</name>
</gene>
<dbReference type="EMBL" id="CP073355">
    <property type="protein sequence ID" value="URA10674.1"/>
    <property type="molecule type" value="Genomic_DNA"/>
</dbReference>
<evidence type="ECO:0000313" key="3">
    <source>
        <dbReference type="Proteomes" id="UP001056539"/>
    </source>
</evidence>
<protein>
    <submittedName>
        <fullName evidence="2">Zf-HC2 domain-containing protein</fullName>
    </submittedName>
</protein>
<proteinExistence type="predicted"/>
<dbReference type="AlphaFoldDB" id="A0AAX3BF20"/>
<dbReference type="Pfam" id="PF13490">
    <property type="entry name" value="zf-HC2"/>
    <property type="match status" value="1"/>
</dbReference>